<evidence type="ECO:0000313" key="4">
    <source>
        <dbReference type="Proteomes" id="UP001497482"/>
    </source>
</evidence>
<name>A0AAV2LFK7_KNICA</name>
<feature type="domain" description="BAR" evidence="2">
    <location>
        <begin position="6"/>
        <end position="65"/>
    </location>
</feature>
<evidence type="ECO:0000256" key="1">
    <source>
        <dbReference type="SAM" id="MobiDB-lite"/>
    </source>
</evidence>
<proteinExistence type="predicted"/>
<protein>
    <recommendedName>
        <fullName evidence="2">BAR domain-containing protein</fullName>
    </recommendedName>
</protein>
<feature type="region of interest" description="Disordered" evidence="1">
    <location>
        <begin position="1"/>
        <end position="28"/>
    </location>
</feature>
<accession>A0AAV2LFK7</accession>
<dbReference type="Pfam" id="PF03114">
    <property type="entry name" value="BAR"/>
    <property type="match status" value="1"/>
</dbReference>
<evidence type="ECO:0000313" key="3">
    <source>
        <dbReference type="EMBL" id="CAL1601115.1"/>
    </source>
</evidence>
<dbReference type="EMBL" id="OZ035825">
    <property type="protein sequence ID" value="CAL1601115.1"/>
    <property type="molecule type" value="Genomic_DNA"/>
</dbReference>
<sequence length="84" mass="8981">MSVAGFKKQFHKATQKVSEKVGGAEGTKLDDDFTEMEKRVDITARAVLDIMTKTTEYLQPNPGTAPPSASAQPPALMIADEEGG</sequence>
<dbReference type="InterPro" id="IPR004148">
    <property type="entry name" value="BAR_dom"/>
</dbReference>
<feature type="region of interest" description="Disordered" evidence="1">
    <location>
        <begin position="57"/>
        <end position="84"/>
    </location>
</feature>
<reference evidence="3 4" key="1">
    <citation type="submission" date="2024-04" db="EMBL/GenBank/DDBJ databases">
        <authorList>
            <person name="Waldvogel A.-M."/>
            <person name="Schoenle A."/>
        </authorList>
    </citation>
    <scope>NUCLEOTIDE SEQUENCE [LARGE SCALE GENOMIC DNA]</scope>
</reference>
<dbReference type="AlphaFoldDB" id="A0AAV2LFK7"/>
<organism evidence="3 4">
    <name type="scientific">Knipowitschia caucasica</name>
    <name type="common">Caucasian dwarf goby</name>
    <name type="synonym">Pomatoschistus caucasicus</name>
    <dbReference type="NCBI Taxonomy" id="637954"/>
    <lineage>
        <taxon>Eukaryota</taxon>
        <taxon>Metazoa</taxon>
        <taxon>Chordata</taxon>
        <taxon>Craniata</taxon>
        <taxon>Vertebrata</taxon>
        <taxon>Euteleostomi</taxon>
        <taxon>Actinopterygii</taxon>
        <taxon>Neopterygii</taxon>
        <taxon>Teleostei</taxon>
        <taxon>Neoteleostei</taxon>
        <taxon>Acanthomorphata</taxon>
        <taxon>Gobiaria</taxon>
        <taxon>Gobiiformes</taxon>
        <taxon>Gobioidei</taxon>
        <taxon>Gobiidae</taxon>
        <taxon>Gobiinae</taxon>
        <taxon>Knipowitschia</taxon>
    </lineage>
</organism>
<dbReference type="InterPro" id="IPR027267">
    <property type="entry name" value="AH/BAR_dom_sf"/>
</dbReference>
<dbReference type="SUPFAM" id="SSF103657">
    <property type="entry name" value="BAR/IMD domain-like"/>
    <property type="match status" value="1"/>
</dbReference>
<dbReference type="Proteomes" id="UP001497482">
    <property type="component" value="Chromosome 3"/>
</dbReference>
<gene>
    <name evidence="3" type="ORF">KC01_LOCUS29142</name>
</gene>
<evidence type="ECO:0000259" key="2">
    <source>
        <dbReference type="Pfam" id="PF03114"/>
    </source>
</evidence>
<dbReference type="Gene3D" id="1.20.1270.60">
    <property type="entry name" value="Arfaptin homology (AH) domain/BAR domain"/>
    <property type="match status" value="1"/>
</dbReference>
<keyword evidence="4" id="KW-1185">Reference proteome</keyword>
<feature type="compositionally biased region" description="Low complexity" evidence="1">
    <location>
        <begin position="66"/>
        <end position="75"/>
    </location>
</feature>
<dbReference type="GO" id="GO:0005737">
    <property type="term" value="C:cytoplasm"/>
    <property type="evidence" value="ECO:0007669"/>
    <property type="project" value="InterPro"/>
</dbReference>